<dbReference type="AlphaFoldDB" id="A0A328HIC6"/>
<dbReference type="Pfam" id="PF00534">
    <property type="entry name" value="Glycos_transf_1"/>
    <property type="match status" value="1"/>
</dbReference>
<evidence type="ECO:0000256" key="2">
    <source>
        <dbReference type="ARBA" id="ARBA00022679"/>
    </source>
</evidence>
<dbReference type="OrthoDB" id="4316343at2"/>
<protein>
    <submittedName>
        <fullName evidence="5">Glycosyltransferase</fullName>
    </submittedName>
</protein>
<dbReference type="RefSeq" id="WP_111904239.1">
    <property type="nucleotide sequence ID" value="NZ_QLNP01000079.1"/>
</dbReference>
<organism evidence="5 6">
    <name type="scientific">Arthrobacter globiformis</name>
    <dbReference type="NCBI Taxonomy" id="1665"/>
    <lineage>
        <taxon>Bacteria</taxon>
        <taxon>Bacillati</taxon>
        <taxon>Actinomycetota</taxon>
        <taxon>Actinomycetes</taxon>
        <taxon>Micrococcales</taxon>
        <taxon>Micrococcaceae</taxon>
        <taxon>Arthrobacter</taxon>
    </lineage>
</organism>
<evidence type="ECO:0000259" key="4">
    <source>
        <dbReference type="Pfam" id="PF13579"/>
    </source>
</evidence>
<dbReference type="InterPro" id="IPR001296">
    <property type="entry name" value="Glyco_trans_1"/>
</dbReference>
<dbReference type="Pfam" id="PF13579">
    <property type="entry name" value="Glyco_trans_4_4"/>
    <property type="match status" value="1"/>
</dbReference>
<dbReference type="InterPro" id="IPR028098">
    <property type="entry name" value="Glyco_trans_4-like_N"/>
</dbReference>
<dbReference type="GO" id="GO:0016757">
    <property type="term" value="F:glycosyltransferase activity"/>
    <property type="evidence" value="ECO:0007669"/>
    <property type="project" value="UniProtKB-KW"/>
</dbReference>
<feature type="domain" description="Glycosyl transferase family 1" evidence="3">
    <location>
        <begin position="201"/>
        <end position="353"/>
    </location>
</feature>
<evidence type="ECO:0000313" key="6">
    <source>
        <dbReference type="Proteomes" id="UP000249166"/>
    </source>
</evidence>
<name>A0A328HIC6_ARTGO</name>
<dbReference type="PANTHER" id="PTHR12526">
    <property type="entry name" value="GLYCOSYLTRANSFERASE"/>
    <property type="match status" value="1"/>
</dbReference>
<reference evidence="5 6" key="1">
    <citation type="submission" date="2018-04" db="EMBL/GenBank/DDBJ databases">
        <title>Bacteria isolated from cave deposits of Manipur.</title>
        <authorList>
            <person name="Sahoo D."/>
            <person name="Sarangthem I."/>
            <person name="Nandeibam J."/>
        </authorList>
    </citation>
    <scope>NUCLEOTIDE SEQUENCE [LARGE SCALE GENOMIC DNA]</scope>
    <source>
        <strain evidence="6">mrc11</strain>
    </source>
</reference>
<proteinExistence type="predicted"/>
<feature type="domain" description="Glycosyltransferase subfamily 4-like N-terminal" evidence="4">
    <location>
        <begin position="21"/>
        <end position="170"/>
    </location>
</feature>
<dbReference type="Proteomes" id="UP000249166">
    <property type="component" value="Unassembled WGS sequence"/>
</dbReference>
<dbReference type="SUPFAM" id="SSF53756">
    <property type="entry name" value="UDP-Glycosyltransferase/glycogen phosphorylase"/>
    <property type="match status" value="1"/>
</dbReference>
<keyword evidence="1" id="KW-0328">Glycosyltransferase</keyword>
<keyword evidence="2 5" id="KW-0808">Transferase</keyword>
<comment type="caution">
    <text evidence="5">The sequence shown here is derived from an EMBL/GenBank/DDBJ whole genome shotgun (WGS) entry which is preliminary data.</text>
</comment>
<sequence>MTRGLKIIQVATLITPNGAYGGPVRVAVNQTRALLEAGHEVKFLAGAQGFSGDLPTHFDGVPVELFAARQIIPRCGFAGTFAPGLLRHLRKLATWADVLHVHLARDLVTLPAANMARNLGLPYVVQPHGMIQPSNNPLSTPLDLSWTKPVLSSASSVLHLTGDELAGLRNVTRKPLAYKELRNGVPLSGGSAVLPEPAHQEVLFLARLHPVKRPLAFVQMSLILAQEFPGVSFRLVGPDEGEGNRCTEAMGEYGQADLKWEGAIAPERTLGRLSASSIYVLPSAREVFPMSVLEAMSLGKPVVITRTCGLAPAVERAHAGLVVDGSVESLVQAVRKLLSEPGTRLRMGKNAQRLALEEFGMTGVVSELESTYRKAVSKSRRSVA</sequence>
<evidence type="ECO:0000259" key="3">
    <source>
        <dbReference type="Pfam" id="PF00534"/>
    </source>
</evidence>
<accession>A0A328HIC6</accession>
<dbReference type="EMBL" id="QLNP01000079">
    <property type="protein sequence ID" value="RAM36980.1"/>
    <property type="molecule type" value="Genomic_DNA"/>
</dbReference>
<gene>
    <name evidence="5" type="ORF">DBZ45_12550</name>
</gene>
<evidence type="ECO:0000313" key="5">
    <source>
        <dbReference type="EMBL" id="RAM36980.1"/>
    </source>
</evidence>
<dbReference type="PANTHER" id="PTHR12526:SF510">
    <property type="entry name" value="D-INOSITOL 3-PHOSPHATE GLYCOSYLTRANSFERASE"/>
    <property type="match status" value="1"/>
</dbReference>
<dbReference type="Gene3D" id="3.40.50.2000">
    <property type="entry name" value="Glycogen Phosphorylase B"/>
    <property type="match status" value="2"/>
</dbReference>
<evidence type="ECO:0000256" key="1">
    <source>
        <dbReference type="ARBA" id="ARBA00022676"/>
    </source>
</evidence>